<dbReference type="EMBL" id="BGZK01000736">
    <property type="protein sequence ID" value="GBP58477.1"/>
    <property type="molecule type" value="Genomic_DNA"/>
</dbReference>
<sequence>MGVNEVGAYWLAVRRESASASDETREKWETAQEIAQEDAVVPIYFASNFEFKNINNWSMMELWIRVVLRLTSRSPPIIFTGSITIPTYRRQTFHVKPAPDTRKLSEAGGGGGWERDGATIAASGGAEGGKITPPEHPEPTLTSLNEHCTIPPSRSLSPFCCPIHAVLRTVVIVAENVQLHIFILEAHQDGTQPAHHIVDQNLKADRISEVKSFRFEPERTSSILTTRELTQESLTRVKLIHSFRPSDHVNPRRRESSSHKRQRLLSAPDIR</sequence>
<protein>
    <submittedName>
        <fullName evidence="2">Uncharacterized protein</fullName>
    </submittedName>
</protein>
<accession>A0A4C1X8B8</accession>
<feature type="compositionally biased region" description="Basic and acidic residues" evidence="1">
    <location>
        <begin position="245"/>
        <end position="258"/>
    </location>
</feature>
<feature type="region of interest" description="Disordered" evidence="1">
    <location>
        <begin position="245"/>
        <end position="271"/>
    </location>
</feature>
<name>A0A4C1X8B8_EUMVA</name>
<proteinExistence type="predicted"/>
<evidence type="ECO:0000313" key="3">
    <source>
        <dbReference type="Proteomes" id="UP000299102"/>
    </source>
</evidence>
<feature type="region of interest" description="Disordered" evidence="1">
    <location>
        <begin position="98"/>
        <end position="141"/>
    </location>
</feature>
<evidence type="ECO:0000313" key="2">
    <source>
        <dbReference type="EMBL" id="GBP58477.1"/>
    </source>
</evidence>
<organism evidence="2 3">
    <name type="scientific">Eumeta variegata</name>
    <name type="common">Bagworm moth</name>
    <name type="synonym">Eumeta japonica</name>
    <dbReference type="NCBI Taxonomy" id="151549"/>
    <lineage>
        <taxon>Eukaryota</taxon>
        <taxon>Metazoa</taxon>
        <taxon>Ecdysozoa</taxon>
        <taxon>Arthropoda</taxon>
        <taxon>Hexapoda</taxon>
        <taxon>Insecta</taxon>
        <taxon>Pterygota</taxon>
        <taxon>Neoptera</taxon>
        <taxon>Endopterygota</taxon>
        <taxon>Lepidoptera</taxon>
        <taxon>Glossata</taxon>
        <taxon>Ditrysia</taxon>
        <taxon>Tineoidea</taxon>
        <taxon>Psychidae</taxon>
        <taxon>Oiketicinae</taxon>
        <taxon>Eumeta</taxon>
    </lineage>
</organism>
<dbReference type="AlphaFoldDB" id="A0A4C1X8B8"/>
<keyword evidence="3" id="KW-1185">Reference proteome</keyword>
<gene>
    <name evidence="2" type="ORF">EVAR_82454_1</name>
</gene>
<evidence type="ECO:0000256" key="1">
    <source>
        <dbReference type="SAM" id="MobiDB-lite"/>
    </source>
</evidence>
<reference evidence="2 3" key="1">
    <citation type="journal article" date="2019" name="Commun. Biol.">
        <title>The bagworm genome reveals a unique fibroin gene that provides high tensile strength.</title>
        <authorList>
            <person name="Kono N."/>
            <person name="Nakamura H."/>
            <person name="Ohtoshi R."/>
            <person name="Tomita M."/>
            <person name="Numata K."/>
            <person name="Arakawa K."/>
        </authorList>
    </citation>
    <scope>NUCLEOTIDE SEQUENCE [LARGE SCALE GENOMIC DNA]</scope>
</reference>
<comment type="caution">
    <text evidence="2">The sequence shown here is derived from an EMBL/GenBank/DDBJ whole genome shotgun (WGS) entry which is preliminary data.</text>
</comment>
<dbReference type="Proteomes" id="UP000299102">
    <property type="component" value="Unassembled WGS sequence"/>
</dbReference>